<dbReference type="GO" id="GO:0006364">
    <property type="term" value="P:rRNA processing"/>
    <property type="evidence" value="ECO:0007669"/>
    <property type="project" value="InterPro"/>
</dbReference>
<dbReference type="GO" id="GO:0005654">
    <property type="term" value="C:nucleoplasm"/>
    <property type="evidence" value="ECO:0007669"/>
    <property type="project" value="UniProtKB-ARBA"/>
</dbReference>
<gene>
    <name evidence="2" type="primary">imp4</name>
    <name evidence="2" type="ORF">CMESO_228</name>
</gene>
<evidence type="ECO:0000259" key="1">
    <source>
        <dbReference type="PROSITE" id="PS50833"/>
    </source>
</evidence>
<protein>
    <submittedName>
        <fullName evidence="2">U3 snoRNP protein, IMP4</fullName>
    </submittedName>
</protein>
<dbReference type="SMART" id="SM00879">
    <property type="entry name" value="Brix"/>
    <property type="match status" value="1"/>
</dbReference>
<dbReference type="FunFam" id="3.40.50.10480:FF:000001">
    <property type="entry name" value="IMP4, U3 small nucleolar ribonucleoprotein"/>
    <property type="match status" value="1"/>
</dbReference>
<dbReference type="AlphaFoldDB" id="J7G5P3"/>
<accession>J7G5P3</accession>
<proteinExistence type="predicted"/>
<dbReference type="GO" id="GO:0034457">
    <property type="term" value="C:Mpp10 complex"/>
    <property type="evidence" value="ECO:0007669"/>
    <property type="project" value="UniProtKB-ARBA"/>
</dbReference>
<dbReference type="PROSITE" id="PS50833">
    <property type="entry name" value="BRIX"/>
    <property type="match status" value="1"/>
</dbReference>
<name>J7G5P3_9CRYP</name>
<geneLocation type="nucleomorph" evidence="2"/>
<sequence>MKDIFPLIFVTTSRFPSLNLLKFTKEIRYIFPNSKFLNRGSFFIKRLITTCLYNQGTDLIMIHEHRGNPDAFVISHLPKGPSAFFCIKKFLFSFDIKKKGFFHQSPNLIVDNLESPLGKRLSNILCSLFCPPQRNSKRIITFSGKENHILVRHHLFQKNQINNKNINLIEIGPSLDLYPYKITLGVLGENSPLIEWNLPIFTKKLKKIFLT</sequence>
<dbReference type="PANTHER" id="PTHR22734">
    <property type="entry name" value="U3 SMALL NUCLEOLAR RIBONUCLEOPROTEIN PROTEIN IMP4"/>
    <property type="match status" value="1"/>
</dbReference>
<evidence type="ECO:0000313" key="2">
    <source>
        <dbReference type="EMBL" id="AFP65401.1"/>
    </source>
</evidence>
<dbReference type="GO" id="GO:0042274">
    <property type="term" value="P:ribosomal small subunit biogenesis"/>
    <property type="evidence" value="ECO:0007669"/>
    <property type="project" value="UniProtKB-ARBA"/>
</dbReference>
<reference evidence="2 3" key="1">
    <citation type="journal article" date="2012" name="Genome Biol. Evol.">
        <title>Nucleomorph genome sequence of the cryptophyte alga Chroomonas mesostigmatica CCMP1168 reveals lineage-specific gene loss and genome complexity.</title>
        <authorList>
            <person name="Moore C.E."/>
            <person name="Curtis B."/>
            <person name="Mills T."/>
            <person name="Tanifuji G."/>
            <person name="Archibald J.M."/>
        </authorList>
    </citation>
    <scope>NUCLEOTIDE SEQUENCE [LARGE SCALE GENOMIC DNA]</scope>
    <source>
        <strain evidence="2 3">CCMP1168</strain>
    </source>
</reference>
<dbReference type="PANTHER" id="PTHR22734:SF2">
    <property type="entry name" value="U3 SMALL NUCLEOLAR RIBONUCLEOPROTEIN PROTEIN IMP4"/>
    <property type="match status" value="1"/>
</dbReference>
<keyword evidence="2" id="KW-0542">Nucleomorph</keyword>
<feature type="domain" description="Brix" evidence="1">
    <location>
        <begin position="6"/>
        <end position="188"/>
    </location>
</feature>
<dbReference type="GO" id="GO:0032040">
    <property type="term" value="C:small-subunit processome"/>
    <property type="evidence" value="ECO:0007669"/>
    <property type="project" value="TreeGrafter"/>
</dbReference>
<dbReference type="SUPFAM" id="SSF52954">
    <property type="entry name" value="Class II aaRS ABD-related"/>
    <property type="match status" value="1"/>
</dbReference>
<dbReference type="InterPro" id="IPR044281">
    <property type="entry name" value="IMP4/RPF1"/>
</dbReference>
<dbReference type="Pfam" id="PF04427">
    <property type="entry name" value="Brix"/>
    <property type="match status" value="1"/>
</dbReference>
<dbReference type="Gene3D" id="3.40.50.10480">
    <property type="entry name" value="Probable brix-domain ribosomal biogenesis protein"/>
    <property type="match status" value="1"/>
</dbReference>
<organism evidence="2 3">
    <name type="scientific">Chroomonas mesostigmatica CCMP1168</name>
    <dbReference type="NCBI Taxonomy" id="1195612"/>
    <lineage>
        <taxon>Eukaryota</taxon>
        <taxon>Cryptophyceae</taxon>
        <taxon>Pyrenomonadales</taxon>
        <taxon>Chroomonadaceae</taxon>
        <taxon>Chroomonas</taxon>
    </lineage>
</organism>
<dbReference type="Proteomes" id="UP000243348">
    <property type="component" value="Nucleomorph 2"/>
</dbReference>
<dbReference type="GO" id="GO:0030515">
    <property type="term" value="F:snoRNA binding"/>
    <property type="evidence" value="ECO:0007669"/>
    <property type="project" value="TreeGrafter"/>
</dbReference>
<dbReference type="InterPro" id="IPR007109">
    <property type="entry name" value="Brix"/>
</dbReference>
<dbReference type="EMBL" id="CP003681">
    <property type="protein sequence ID" value="AFP65401.1"/>
    <property type="molecule type" value="Genomic_DNA"/>
</dbReference>
<dbReference type="GO" id="GO:0042134">
    <property type="term" value="F:rRNA primary transcript binding"/>
    <property type="evidence" value="ECO:0007669"/>
    <property type="project" value="InterPro"/>
</dbReference>
<evidence type="ECO:0000313" key="3">
    <source>
        <dbReference type="Proteomes" id="UP000243348"/>
    </source>
</evidence>